<feature type="region of interest" description="Disordered" evidence="5">
    <location>
        <begin position="259"/>
        <end position="292"/>
    </location>
</feature>
<name>A0A448YJ10_BRENA</name>
<keyword evidence="8" id="KW-1185">Reference proteome</keyword>
<dbReference type="FunCoup" id="A0A448YJ10">
    <property type="interactions" value="233"/>
</dbReference>
<dbReference type="InterPro" id="IPR024990">
    <property type="entry name" value="Apc1"/>
</dbReference>
<dbReference type="OrthoDB" id="26401at2759"/>
<comment type="similarity">
    <text evidence="1">Belongs to the APC1 family.</text>
</comment>
<evidence type="ECO:0000259" key="6">
    <source>
        <dbReference type="Pfam" id="PF12859"/>
    </source>
</evidence>
<keyword evidence="2" id="KW-0132">Cell division</keyword>
<dbReference type="FunFam" id="1.25.10.10:FF:000435">
    <property type="entry name" value="Ubiquitin ligase subunit"/>
    <property type="match status" value="1"/>
</dbReference>
<dbReference type="GO" id="GO:0031145">
    <property type="term" value="P:anaphase-promoting complex-dependent catabolic process"/>
    <property type="evidence" value="ECO:0007669"/>
    <property type="project" value="TreeGrafter"/>
</dbReference>
<evidence type="ECO:0000313" key="7">
    <source>
        <dbReference type="EMBL" id="VEU20935.1"/>
    </source>
</evidence>
<sequence length="1691" mass="190958">MGSRLVCYHLQHDPGTISSSIIDESFHGSSYKVIVAGPNELLFVQGNSIICTHGTIITRRFSFESEVVDCFYTTFNSEQKGSASQSKPENPLESVLVIVFKDQIRVYSKNGGSKVVTLPFHTKRAFPFQNGIVINKKPDISISLHDSLMNPPETAAIPTTNTAPTVLLSTTPLPSHASTESNFLTLLDPLDDPGLIASSSITSFSSKEELTSFPATSAYCLATMLNPLEHKVNVYHVRYLSTSRGPRKKSGSYLGIRKASTRTASSSSGNQPLTPSTSRNIEEEFRQRRSSSTLSYDRMASGSEFKLDPNSGSFGLSPFDTQRLRKDIIFTKLSSFPFKSDIKYLKVLNISYQEQEALVICNLESRTIDFLIFTNPGSLVSLPTFKSKFSINGWDAVSFCIEAGHSGYVVLQKSASQVVLFNPFMKLLSPIIDLSPKFPPITSLDGSYNSTLLIRCEDGKHYLLDLDVRPLDSLVSTLLDSFKYIANSYIYEFFWLRWCGNKSLHIPYGDDWNLFVITLLSSTSLLKNIQLTGDVANRNDITRLLPFVRLAQKRSITLDSSAKDFAGDYSLDSLLPVIVLSIHLIREDLRLNNLAAEWTWKLSVFLCQLVSWMGWSEEWFRYYMIDSRFVDRQARIIMAQPITSPPNLFQSLSSLFTDSIVPYVTFSQLVEEDETVDELIIPRTFYILRLFEVLISPQFEAEDLVRMMADYGIKKSDLETYPSGVYIILKNQITLCQNNIKSQWNLNSEELKLIDRKDLLQFGDPASVESLVSSQISAQNLKSGGAKEMTQILKYVNNNDVLSAWDGQAEADKFHVTRLIFSEDRRFYEVTRLLQTSKVQTSFLKLPSSMDENDKLSKQRALGAKIALRTLTMPLGRGAVFISSRKPLVTEKFPIPRMNFNALILPDMINVSLEKDSLDSYLYDWGYFHNGVSAGLMTSRDFSDISGGWIVFNRPATLNAQHAGFLLGLGLNGHLKGLEEWHIYNYLGPKHSFTSIGLLLGMAASLKGTMDIKLTKVLSVHVVALLPQGSTDLNVQLPVQTAGIVGIGLLYMGSQHRRMTEMLLSQISSVLSINDQKVVNEGYRLAAGISLGYINLGKGKYLKESTDTHVVDLLFSLATLIKDIETPEELDKSCGGAIMALMFMFLKTNSLEAAEKLAIPKTKQLLDYVRPDFLMLRCMARNLVLWDLVDPTKSWVERQIPACVSDSYDIDAITELDSEMLPYLNILGGILLSVAIRFASTSNLVAKQTLLDYLDKLMLICSLEPVNYDERIALIGARNVRDVVLLGLSIIMSGTGDLEIMRRLRYLQGATDKYTNYGNYMAVNTGLGFLFLGGGQQAFKTDDDFSIAALITSIYPVYSTNNYDCMSECVEVLLQALRHFWALAVENRCLVVRDMADKQPIKVDVDVELNDTSIIHLDSPCLLPELNQIHKISACANGRRRWNADKGHPDDEDYKKYFSVEFDFCKSDRKQCDAFKKNLTLFAYERTEYQNLKLDFDSLVSLEEAKEQDTEGGYLLKKTGPLSCLEDLSIFKGLKSYERGLYFRDIEEEKALTESSVIDLKIEVEKMLESDFVDKFWNLKLLFNYVDKIQVLGRKERARARVRRRNRCRIDEKRSSRETILDLQMKEEEEEASDEDDFGYDDTFEKHLDHIKPNQEDDAGVMASDDMSYLNVKFIENVRNELFRRLKMGNY</sequence>
<dbReference type="GO" id="GO:0051301">
    <property type="term" value="P:cell division"/>
    <property type="evidence" value="ECO:0007669"/>
    <property type="project" value="UniProtKB-KW"/>
</dbReference>
<evidence type="ECO:0000256" key="4">
    <source>
        <dbReference type="ARBA" id="ARBA00023306"/>
    </source>
</evidence>
<protein>
    <submittedName>
        <fullName evidence="7">DEKNAAC101822</fullName>
    </submittedName>
</protein>
<evidence type="ECO:0000256" key="2">
    <source>
        <dbReference type="ARBA" id="ARBA00022618"/>
    </source>
</evidence>
<dbReference type="Proteomes" id="UP000290900">
    <property type="component" value="Unassembled WGS sequence"/>
</dbReference>
<dbReference type="STRING" id="13370.A0A448YJ10"/>
<gene>
    <name evidence="7" type="ORF">BRENAR_LOCUS1670</name>
</gene>
<evidence type="ECO:0000256" key="3">
    <source>
        <dbReference type="ARBA" id="ARBA00022776"/>
    </source>
</evidence>
<proteinExistence type="inferred from homology"/>
<evidence type="ECO:0000313" key="8">
    <source>
        <dbReference type="Proteomes" id="UP000290900"/>
    </source>
</evidence>
<dbReference type="GO" id="GO:0005680">
    <property type="term" value="C:anaphase-promoting complex"/>
    <property type="evidence" value="ECO:0007669"/>
    <property type="project" value="InterPro"/>
</dbReference>
<dbReference type="PANTHER" id="PTHR12827">
    <property type="entry name" value="MEIOTIC CHECKPOINT REGULATOR TSG24 FAMILY MEMBER"/>
    <property type="match status" value="1"/>
</dbReference>
<dbReference type="GO" id="GO:0070979">
    <property type="term" value="P:protein K11-linked ubiquitination"/>
    <property type="evidence" value="ECO:0007669"/>
    <property type="project" value="TreeGrafter"/>
</dbReference>
<dbReference type="InParanoid" id="A0A448YJ10"/>
<dbReference type="EMBL" id="CAACVR010000008">
    <property type="protein sequence ID" value="VEU20935.1"/>
    <property type="molecule type" value="Genomic_DNA"/>
</dbReference>
<evidence type="ECO:0000256" key="1">
    <source>
        <dbReference type="ARBA" id="ARBA00010547"/>
    </source>
</evidence>
<dbReference type="GO" id="GO:0007091">
    <property type="term" value="P:metaphase/anaphase transition of mitotic cell cycle"/>
    <property type="evidence" value="ECO:0007669"/>
    <property type="project" value="TreeGrafter"/>
</dbReference>
<reference evidence="7 8" key="1">
    <citation type="submission" date="2018-12" db="EMBL/GenBank/DDBJ databases">
        <authorList>
            <person name="Tiukova I."/>
            <person name="Dainat J."/>
        </authorList>
    </citation>
    <scope>NUCLEOTIDE SEQUENCE [LARGE SCALE GENOMIC DNA]</scope>
</reference>
<accession>A0A448YJ10</accession>
<dbReference type="Pfam" id="PF12859">
    <property type="entry name" value="ANAPC1"/>
    <property type="match status" value="1"/>
</dbReference>
<feature type="compositionally biased region" description="Polar residues" evidence="5">
    <location>
        <begin position="269"/>
        <end position="279"/>
    </location>
</feature>
<dbReference type="PANTHER" id="PTHR12827:SF3">
    <property type="entry name" value="ANAPHASE-PROMOTING COMPLEX SUBUNIT 1"/>
    <property type="match status" value="1"/>
</dbReference>
<keyword evidence="3" id="KW-0498">Mitosis</keyword>
<feature type="compositionally biased region" description="Low complexity" evidence="5">
    <location>
        <begin position="259"/>
        <end position="268"/>
    </location>
</feature>
<dbReference type="GO" id="GO:0060090">
    <property type="term" value="F:molecular adaptor activity"/>
    <property type="evidence" value="ECO:0007669"/>
    <property type="project" value="TreeGrafter"/>
</dbReference>
<evidence type="ECO:0000256" key="5">
    <source>
        <dbReference type="SAM" id="MobiDB-lite"/>
    </source>
</evidence>
<organism evidence="7 8">
    <name type="scientific">Brettanomyces naardenensis</name>
    <name type="common">Yeast</name>
    <dbReference type="NCBI Taxonomy" id="13370"/>
    <lineage>
        <taxon>Eukaryota</taxon>
        <taxon>Fungi</taxon>
        <taxon>Dikarya</taxon>
        <taxon>Ascomycota</taxon>
        <taxon>Saccharomycotina</taxon>
        <taxon>Pichiomycetes</taxon>
        <taxon>Pichiales</taxon>
        <taxon>Pichiaceae</taxon>
        <taxon>Brettanomyces</taxon>
    </lineage>
</organism>
<dbReference type="Gene3D" id="1.25.10.10">
    <property type="entry name" value="Leucine-rich Repeat Variant"/>
    <property type="match status" value="1"/>
</dbReference>
<dbReference type="InterPro" id="IPR049255">
    <property type="entry name" value="Apc1_N"/>
</dbReference>
<dbReference type="InterPro" id="IPR011989">
    <property type="entry name" value="ARM-like"/>
</dbReference>
<feature type="domain" description="Anaphase-promoting complex subunit 1 N-terminal" evidence="6">
    <location>
        <begin position="42"/>
        <end position="290"/>
    </location>
</feature>
<keyword evidence="4" id="KW-0131">Cell cycle</keyword>